<evidence type="ECO:0000256" key="1">
    <source>
        <dbReference type="ARBA" id="ARBA00008812"/>
    </source>
</evidence>
<accession>A0A542DKL9</accession>
<proteinExistence type="inferred from homology"/>
<gene>
    <name evidence="3" type="ORF">FB471_3391</name>
</gene>
<dbReference type="SUPFAM" id="SSF101874">
    <property type="entry name" value="YceI-like"/>
    <property type="match status" value="1"/>
</dbReference>
<dbReference type="SMART" id="SM00867">
    <property type="entry name" value="YceI"/>
    <property type="match status" value="1"/>
</dbReference>
<dbReference type="OrthoDB" id="9811006at2"/>
<name>A0A542DKL9_AMYCI</name>
<dbReference type="PANTHER" id="PTHR34406:SF1">
    <property type="entry name" value="PROTEIN YCEI"/>
    <property type="match status" value="1"/>
</dbReference>
<feature type="domain" description="Lipid/polyisoprenoid-binding YceI-like" evidence="2">
    <location>
        <begin position="101"/>
        <end position="269"/>
    </location>
</feature>
<dbReference type="Pfam" id="PF13620">
    <property type="entry name" value="CarboxypepD_reg"/>
    <property type="match status" value="1"/>
</dbReference>
<dbReference type="InterPro" id="IPR007372">
    <property type="entry name" value="Lipid/polyisoprenoid-bd_YceI"/>
</dbReference>
<organism evidence="3 4">
    <name type="scientific">Amycolatopsis cihanbeyliensis</name>
    <dbReference type="NCBI Taxonomy" id="1128664"/>
    <lineage>
        <taxon>Bacteria</taxon>
        <taxon>Bacillati</taxon>
        <taxon>Actinomycetota</taxon>
        <taxon>Actinomycetes</taxon>
        <taxon>Pseudonocardiales</taxon>
        <taxon>Pseudonocardiaceae</taxon>
        <taxon>Amycolatopsis</taxon>
    </lineage>
</organism>
<reference evidence="3 4" key="1">
    <citation type="submission" date="2019-06" db="EMBL/GenBank/DDBJ databases">
        <title>Sequencing the genomes of 1000 actinobacteria strains.</title>
        <authorList>
            <person name="Klenk H.-P."/>
        </authorList>
    </citation>
    <scope>NUCLEOTIDE SEQUENCE [LARGE SCALE GENOMIC DNA]</scope>
    <source>
        <strain evidence="3 4">DSM 45679</strain>
    </source>
</reference>
<dbReference type="EMBL" id="VFML01000001">
    <property type="protein sequence ID" value="TQJ03629.1"/>
    <property type="molecule type" value="Genomic_DNA"/>
</dbReference>
<dbReference type="Gene3D" id="2.60.40.1120">
    <property type="entry name" value="Carboxypeptidase-like, regulatory domain"/>
    <property type="match status" value="1"/>
</dbReference>
<comment type="caution">
    <text evidence="3">The sequence shown here is derived from an EMBL/GenBank/DDBJ whole genome shotgun (WGS) entry which is preliminary data.</text>
</comment>
<dbReference type="PANTHER" id="PTHR34406">
    <property type="entry name" value="PROTEIN YCEI"/>
    <property type="match status" value="1"/>
</dbReference>
<dbReference type="InterPro" id="IPR013784">
    <property type="entry name" value="Carb-bd-like_fold"/>
</dbReference>
<evidence type="ECO:0000259" key="2">
    <source>
        <dbReference type="SMART" id="SM00867"/>
    </source>
</evidence>
<comment type="similarity">
    <text evidence="1">Belongs to the UPF0312 family.</text>
</comment>
<sequence>MSDNDGGLSARVRTAEGWPVPNVTLTVTDGAGRQVARVPADAEGTVTTEPLPPGIYTAVLVAAGYLPQARTAQIGSNGTGSLGEVTLAPAAGTVKLPPPGPWVIDPAHSSVVATARHLGIASIKARFGDLAGRIEVRRPVEQSTVRAEIKAASIDTGVRMRDDHLRSPDFLDVDRFPMIEFGSTGLQREGTDTWTMSGELTLHGQCRPIQLDLRYSGYGPDPWGRVRAAFHADAVLHRNDFAIDYNAMVRAGVAAIGTTIKIELDIQAVQGEQLPEL</sequence>
<dbReference type="Gene3D" id="2.40.128.110">
    <property type="entry name" value="Lipid/polyisoprenoid-binding, YceI-like"/>
    <property type="match status" value="1"/>
</dbReference>
<keyword evidence="4" id="KW-1185">Reference proteome</keyword>
<protein>
    <submittedName>
        <fullName evidence="3">Polyisoprenoid-binding protein YceI</fullName>
    </submittedName>
</protein>
<dbReference type="Proteomes" id="UP000320876">
    <property type="component" value="Unassembled WGS sequence"/>
</dbReference>
<evidence type="ECO:0000313" key="3">
    <source>
        <dbReference type="EMBL" id="TQJ03629.1"/>
    </source>
</evidence>
<dbReference type="Pfam" id="PF04264">
    <property type="entry name" value="YceI"/>
    <property type="match status" value="1"/>
</dbReference>
<dbReference type="GO" id="GO:0030246">
    <property type="term" value="F:carbohydrate binding"/>
    <property type="evidence" value="ECO:0007669"/>
    <property type="project" value="InterPro"/>
</dbReference>
<dbReference type="InterPro" id="IPR036761">
    <property type="entry name" value="TTHA0802/YceI-like_sf"/>
</dbReference>
<dbReference type="RefSeq" id="WP_141999404.1">
    <property type="nucleotide sequence ID" value="NZ_VFML01000001.1"/>
</dbReference>
<evidence type="ECO:0000313" key="4">
    <source>
        <dbReference type="Proteomes" id="UP000320876"/>
    </source>
</evidence>
<dbReference type="SUPFAM" id="SSF49452">
    <property type="entry name" value="Starch-binding domain-like"/>
    <property type="match status" value="1"/>
</dbReference>
<dbReference type="AlphaFoldDB" id="A0A542DKL9"/>